<dbReference type="EMBL" id="CP002959">
    <property type="protein sequence ID" value="AFM10926.1"/>
    <property type="molecule type" value="Genomic_DNA"/>
</dbReference>
<reference evidence="1 2" key="1">
    <citation type="submission" date="2012-06" db="EMBL/GenBank/DDBJ databases">
        <title>The complete chromosome of genome of Turneriella parva DSM 21527.</title>
        <authorList>
            <consortium name="US DOE Joint Genome Institute (JGI-PGF)"/>
            <person name="Lucas S."/>
            <person name="Han J."/>
            <person name="Lapidus A."/>
            <person name="Bruce D."/>
            <person name="Goodwin L."/>
            <person name="Pitluck S."/>
            <person name="Peters L."/>
            <person name="Kyrpides N."/>
            <person name="Mavromatis K."/>
            <person name="Ivanova N."/>
            <person name="Mikhailova N."/>
            <person name="Chertkov O."/>
            <person name="Detter J.C."/>
            <person name="Tapia R."/>
            <person name="Han C."/>
            <person name="Land M."/>
            <person name="Hauser L."/>
            <person name="Markowitz V."/>
            <person name="Cheng J.-F."/>
            <person name="Hugenholtz P."/>
            <person name="Woyke T."/>
            <person name="Wu D."/>
            <person name="Gronow S."/>
            <person name="Wellnitz S."/>
            <person name="Brambilla E."/>
            <person name="Klenk H.-P."/>
            <person name="Eisen J.A."/>
        </authorList>
    </citation>
    <scope>NUCLEOTIDE SEQUENCE [LARGE SCALE GENOMIC DNA]</scope>
    <source>
        <strain evidence="2">ATCC BAA-1111 / DSM 21527 / NCTC 11395 / H</strain>
    </source>
</reference>
<dbReference type="AlphaFoldDB" id="I4B0W9"/>
<dbReference type="HOGENOM" id="CLU_1721562_0_0_12"/>
<accession>I4B0W9</accession>
<name>I4B0W9_TURPD</name>
<keyword evidence="2" id="KW-1185">Reference proteome</keyword>
<evidence type="ECO:0000313" key="2">
    <source>
        <dbReference type="Proteomes" id="UP000006048"/>
    </source>
</evidence>
<dbReference type="STRING" id="869212.Turpa_0266"/>
<evidence type="ECO:0000313" key="1">
    <source>
        <dbReference type="EMBL" id="AFM10926.1"/>
    </source>
</evidence>
<dbReference type="Proteomes" id="UP000006048">
    <property type="component" value="Chromosome"/>
</dbReference>
<protein>
    <submittedName>
        <fullName evidence="1">Uncharacterized protein</fullName>
    </submittedName>
</protein>
<organism evidence="1 2">
    <name type="scientific">Turneriella parva (strain ATCC BAA-1111 / DSM 21527 / NCTC 11395 / H)</name>
    <name type="common">Leptospira parva</name>
    <dbReference type="NCBI Taxonomy" id="869212"/>
    <lineage>
        <taxon>Bacteria</taxon>
        <taxon>Pseudomonadati</taxon>
        <taxon>Spirochaetota</taxon>
        <taxon>Spirochaetia</taxon>
        <taxon>Leptospirales</taxon>
        <taxon>Leptospiraceae</taxon>
        <taxon>Turneriella</taxon>
    </lineage>
</organism>
<dbReference type="KEGG" id="tpx:Turpa_0266"/>
<sequence length="152" mass="17069">MKDFKKAMHFFSFFRKNANAFCELCRTHTRCRGSRLERGHLCRDPTARSAKLRRRHTKSPGLRLAGCHLSCRRAGGARARDPHKCGICCEPTAHDAHGFATRTDAVFVANRTRTTCMGSQPARMRTLSRTDGARRAWVRNPHGCGLSCEPNA</sequence>
<proteinExistence type="predicted"/>
<gene>
    <name evidence="1" type="ordered locus">Turpa_0266</name>
</gene>